<dbReference type="InterPro" id="IPR019292">
    <property type="entry name" value="McrC"/>
</dbReference>
<sequence>MDLNHSSYTTINKIPITNIWLLILYASRLYKEIDKQQRIALEKNPEKIIDLVAKIYFKEVNKRFRSSLSKGYKPCKQKLSRIRGKIDTLVTARKLLLEKGKVQCLYNDLTSNIPKNQYIHAAAHVLLNQLTENELIYQCKKIINRFNEFKIEQSKNYNYKEDYFNRSNRQDILLISLANLIFSLSIPTELSGNYIFKKIDKTDAWLRNLFEKAIVGFCHVNFDSSKYTILSNKKFKWPCTQSTANIEKFMPDMITDLIIENTKKNYRLIVDTKCTSIFSKKSHSFKTSHLYQLYAYVRSQEQINDPLSLSASGMLLYPTVNKSINEQVTIQEHKLIFCTIDLTQNANSIKKNLFSLFSNL</sequence>
<gene>
    <name evidence="1" type="ORF">FPQ15_10150</name>
</gene>
<organism evidence="1 2">
    <name type="scientific">Gilliamella apicola</name>
    <dbReference type="NCBI Taxonomy" id="1196095"/>
    <lineage>
        <taxon>Bacteria</taxon>
        <taxon>Pseudomonadati</taxon>
        <taxon>Pseudomonadota</taxon>
        <taxon>Gammaproteobacteria</taxon>
        <taxon>Orbales</taxon>
        <taxon>Orbaceae</taxon>
        <taxon>Gilliamella</taxon>
    </lineage>
</organism>
<name>A0A556SA95_9GAMM</name>
<dbReference type="RefSeq" id="WP_144092492.1">
    <property type="nucleotide sequence ID" value="NZ_VMHM01000013.1"/>
</dbReference>
<evidence type="ECO:0000313" key="2">
    <source>
        <dbReference type="Proteomes" id="UP000319483"/>
    </source>
</evidence>
<dbReference type="AlphaFoldDB" id="A0A556SA95"/>
<dbReference type="PANTHER" id="PTHR38733">
    <property type="entry name" value="PROTEIN MCRC"/>
    <property type="match status" value="1"/>
</dbReference>
<dbReference type="Pfam" id="PF10117">
    <property type="entry name" value="McrBC"/>
    <property type="match status" value="1"/>
</dbReference>
<dbReference type="EMBL" id="VMHM01000013">
    <property type="protein sequence ID" value="TSJ98025.1"/>
    <property type="molecule type" value="Genomic_DNA"/>
</dbReference>
<proteinExistence type="predicted"/>
<dbReference type="InterPro" id="IPR014407">
    <property type="entry name" value="McrC_bac"/>
</dbReference>
<protein>
    <recommendedName>
        <fullName evidence="3">5-methylcytosine-specific restriction endonuclease system specificity protein McrC</fullName>
    </recommendedName>
</protein>
<dbReference type="GO" id="GO:0009307">
    <property type="term" value="P:DNA restriction-modification system"/>
    <property type="evidence" value="ECO:0007669"/>
    <property type="project" value="InterPro"/>
</dbReference>
<dbReference type="Proteomes" id="UP000319483">
    <property type="component" value="Unassembled WGS sequence"/>
</dbReference>
<dbReference type="PANTHER" id="PTHR38733:SF1">
    <property type="entry name" value="TYPE IV METHYL-DIRECTED RESTRICTION ENZYME ECOKMCRBC"/>
    <property type="match status" value="1"/>
</dbReference>
<comment type="caution">
    <text evidence="1">The sequence shown here is derived from an EMBL/GenBank/DDBJ whole genome shotgun (WGS) entry which is preliminary data.</text>
</comment>
<evidence type="ECO:0000313" key="1">
    <source>
        <dbReference type="EMBL" id="TSJ98025.1"/>
    </source>
</evidence>
<dbReference type="PIRSF" id="PIRSF003109">
    <property type="entry name" value="McrC"/>
    <property type="match status" value="1"/>
</dbReference>
<reference evidence="1 2" key="1">
    <citation type="submission" date="2019-07" db="EMBL/GenBank/DDBJ databases">
        <title>Gilliamella genomes.</title>
        <authorList>
            <person name="Zheng H."/>
        </authorList>
    </citation>
    <scope>NUCLEOTIDE SEQUENCE [LARGE SCALE GENOMIC DNA]</scope>
    <source>
        <strain evidence="1 2">W8127</strain>
    </source>
</reference>
<evidence type="ECO:0008006" key="3">
    <source>
        <dbReference type="Google" id="ProtNLM"/>
    </source>
</evidence>
<accession>A0A556SA95</accession>